<evidence type="ECO:0000313" key="4">
    <source>
        <dbReference type="EMBL" id="KAK6917929.1"/>
    </source>
</evidence>
<keyword evidence="5" id="KW-1185">Reference proteome</keyword>
<dbReference type="InterPro" id="IPR036875">
    <property type="entry name" value="Znf_CCHC_sf"/>
</dbReference>
<dbReference type="PANTHER" id="PTHR47592">
    <property type="entry name" value="PBF68 PROTEIN"/>
    <property type="match status" value="1"/>
</dbReference>
<proteinExistence type="predicted"/>
<dbReference type="PROSITE" id="PS50158">
    <property type="entry name" value="ZF_CCHC"/>
    <property type="match status" value="1"/>
</dbReference>
<evidence type="ECO:0000313" key="5">
    <source>
        <dbReference type="Proteomes" id="UP001370490"/>
    </source>
</evidence>
<feature type="region of interest" description="Disordered" evidence="2">
    <location>
        <begin position="66"/>
        <end position="103"/>
    </location>
</feature>
<feature type="compositionally biased region" description="Basic and acidic residues" evidence="2">
    <location>
        <begin position="80"/>
        <end position="94"/>
    </location>
</feature>
<comment type="caution">
    <text evidence="4">The sequence shown here is derived from an EMBL/GenBank/DDBJ whole genome shotgun (WGS) entry which is preliminary data.</text>
</comment>
<keyword evidence="1" id="KW-0863">Zinc-finger</keyword>
<name>A0AAN8URQ9_9MAGN</name>
<dbReference type="Pfam" id="PF00098">
    <property type="entry name" value="zf-CCHC"/>
    <property type="match status" value="1"/>
</dbReference>
<keyword evidence="1" id="KW-0862">Zinc</keyword>
<evidence type="ECO:0000259" key="3">
    <source>
        <dbReference type="PROSITE" id="PS50158"/>
    </source>
</evidence>
<keyword evidence="1" id="KW-0479">Metal-binding</keyword>
<dbReference type="InterPro" id="IPR001878">
    <property type="entry name" value="Znf_CCHC"/>
</dbReference>
<dbReference type="EMBL" id="JBAMMX010000022">
    <property type="protein sequence ID" value="KAK6917929.1"/>
    <property type="molecule type" value="Genomic_DNA"/>
</dbReference>
<feature type="domain" description="CCHC-type" evidence="3">
    <location>
        <begin position="109"/>
        <end position="124"/>
    </location>
</feature>
<gene>
    <name evidence="4" type="ORF">RJ641_016351</name>
</gene>
<dbReference type="GO" id="GO:0003676">
    <property type="term" value="F:nucleic acid binding"/>
    <property type="evidence" value="ECO:0007669"/>
    <property type="project" value="InterPro"/>
</dbReference>
<protein>
    <submittedName>
        <fullName evidence="4">Zinc finger, CCHC-type</fullName>
    </submittedName>
</protein>
<dbReference type="PANTHER" id="PTHR47592:SF27">
    <property type="entry name" value="OS08G0421700 PROTEIN"/>
    <property type="match status" value="1"/>
</dbReference>
<evidence type="ECO:0000256" key="1">
    <source>
        <dbReference type="PROSITE-ProRule" id="PRU00047"/>
    </source>
</evidence>
<accession>A0AAN8URQ9</accession>
<dbReference type="SUPFAM" id="SSF57756">
    <property type="entry name" value="Retrovirus zinc finger-like domains"/>
    <property type="match status" value="1"/>
</dbReference>
<dbReference type="AlphaFoldDB" id="A0AAN8URQ9"/>
<reference evidence="4 5" key="1">
    <citation type="submission" date="2023-12" db="EMBL/GenBank/DDBJ databases">
        <title>A high-quality genome assembly for Dillenia turbinata (Dilleniales).</title>
        <authorList>
            <person name="Chanderbali A."/>
        </authorList>
    </citation>
    <scope>NUCLEOTIDE SEQUENCE [LARGE SCALE GENOMIC DNA]</scope>
    <source>
        <strain evidence="4">LSX21</strain>
        <tissue evidence="4">Leaf</tissue>
    </source>
</reference>
<evidence type="ECO:0000256" key="2">
    <source>
        <dbReference type="SAM" id="MobiDB-lite"/>
    </source>
</evidence>
<dbReference type="GO" id="GO:0008270">
    <property type="term" value="F:zinc ion binding"/>
    <property type="evidence" value="ECO:0007669"/>
    <property type="project" value="UniProtKB-KW"/>
</dbReference>
<dbReference type="Gene3D" id="4.10.60.10">
    <property type="entry name" value="Zinc finger, CCHC-type"/>
    <property type="match status" value="1"/>
</dbReference>
<organism evidence="4 5">
    <name type="scientific">Dillenia turbinata</name>
    <dbReference type="NCBI Taxonomy" id="194707"/>
    <lineage>
        <taxon>Eukaryota</taxon>
        <taxon>Viridiplantae</taxon>
        <taxon>Streptophyta</taxon>
        <taxon>Embryophyta</taxon>
        <taxon>Tracheophyta</taxon>
        <taxon>Spermatophyta</taxon>
        <taxon>Magnoliopsida</taxon>
        <taxon>eudicotyledons</taxon>
        <taxon>Gunneridae</taxon>
        <taxon>Pentapetalae</taxon>
        <taxon>Dilleniales</taxon>
        <taxon>Dilleniaceae</taxon>
        <taxon>Dillenia</taxon>
    </lineage>
</organism>
<dbReference type="SMART" id="SM00343">
    <property type="entry name" value="ZnF_C2HC"/>
    <property type="match status" value="1"/>
</dbReference>
<dbReference type="Proteomes" id="UP001370490">
    <property type="component" value="Unassembled WGS sequence"/>
</dbReference>
<sequence>MSDFRDVLNQFTTLEINFDDEVQTFLLSSLQDSWKTLVVTVSNSASNGKLTLGMVKDSMFNEEARWKDMESGSSKALITENKDRNKNRDQDSRGRSKSNKRSKSKEVVKCYYCKKIGHIKRNCRLLKEKKDEKGKTVSDDNNTEVVGSDKEIESLVCTPIDCNNVGDPLFEWIVDTGAAYHCVPKRELFRTYKEDDFGIAKIGNNTVS</sequence>